<dbReference type="AlphaFoldDB" id="A1DHI2"/>
<feature type="region of interest" description="Disordered" evidence="1">
    <location>
        <begin position="1"/>
        <end position="22"/>
    </location>
</feature>
<evidence type="ECO:0000256" key="1">
    <source>
        <dbReference type="SAM" id="MobiDB-lite"/>
    </source>
</evidence>
<dbReference type="KEGG" id="nfi:NFIA_087950"/>
<dbReference type="EMBL" id="DS027696">
    <property type="protein sequence ID" value="EAW18839.1"/>
    <property type="molecule type" value="Genomic_DNA"/>
</dbReference>
<dbReference type="OrthoDB" id="4509930at2759"/>
<organism evidence="2 3">
    <name type="scientific">Neosartorya fischeri (strain ATCC 1020 / DSM 3700 / CBS 544.65 / FGSC A1164 / JCM 1740 / NRRL 181 / WB 181)</name>
    <name type="common">Aspergillus fischerianus</name>
    <dbReference type="NCBI Taxonomy" id="331117"/>
    <lineage>
        <taxon>Eukaryota</taxon>
        <taxon>Fungi</taxon>
        <taxon>Dikarya</taxon>
        <taxon>Ascomycota</taxon>
        <taxon>Pezizomycotina</taxon>
        <taxon>Eurotiomycetes</taxon>
        <taxon>Eurotiomycetidae</taxon>
        <taxon>Eurotiales</taxon>
        <taxon>Aspergillaceae</taxon>
        <taxon>Aspergillus</taxon>
        <taxon>Aspergillus subgen. Fumigati</taxon>
    </lineage>
</organism>
<evidence type="ECO:0000313" key="2">
    <source>
        <dbReference type="EMBL" id="EAW18839.1"/>
    </source>
</evidence>
<accession>A1DHI2</accession>
<keyword evidence="3" id="KW-1185">Reference proteome</keyword>
<gene>
    <name evidence="2" type="ORF">NFIA_087950</name>
</gene>
<protein>
    <submittedName>
        <fullName evidence="2">Uncharacterized protein</fullName>
    </submittedName>
</protein>
<proteinExistence type="predicted"/>
<sequence length="97" mass="10553">MTIDLGNPPRLHEDHNTRFGKLLSEMKKGHGSAGAEAYDAGAPGGDSQGDDLLWSSVKQQIRLMIIEYLDHASAVALKNANKYLCSVVTVENPNTWS</sequence>
<reference evidence="3" key="1">
    <citation type="journal article" date="2008" name="PLoS Genet.">
        <title>Genomic islands in the pathogenic filamentous fungus Aspergillus fumigatus.</title>
        <authorList>
            <person name="Fedorova N.D."/>
            <person name="Khaldi N."/>
            <person name="Joardar V.S."/>
            <person name="Maiti R."/>
            <person name="Amedeo P."/>
            <person name="Anderson M.J."/>
            <person name="Crabtree J."/>
            <person name="Silva J.C."/>
            <person name="Badger J.H."/>
            <person name="Albarraq A."/>
            <person name="Angiuoli S."/>
            <person name="Bussey H."/>
            <person name="Bowyer P."/>
            <person name="Cotty P.J."/>
            <person name="Dyer P.S."/>
            <person name="Egan A."/>
            <person name="Galens K."/>
            <person name="Fraser-Liggett C.M."/>
            <person name="Haas B.J."/>
            <person name="Inman J.M."/>
            <person name="Kent R."/>
            <person name="Lemieux S."/>
            <person name="Malavazi I."/>
            <person name="Orvis J."/>
            <person name="Roemer T."/>
            <person name="Ronning C.M."/>
            <person name="Sundaram J.P."/>
            <person name="Sutton G."/>
            <person name="Turner G."/>
            <person name="Venter J.C."/>
            <person name="White O.R."/>
            <person name="Whitty B.R."/>
            <person name="Youngman P."/>
            <person name="Wolfe K.H."/>
            <person name="Goldman G.H."/>
            <person name="Wortman J.R."/>
            <person name="Jiang B."/>
            <person name="Denning D.W."/>
            <person name="Nierman W.C."/>
        </authorList>
    </citation>
    <scope>NUCLEOTIDE SEQUENCE [LARGE SCALE GENOMIC DNA]</scope>
    <source>
        <strain evidence="3">ATCC 1020 / DSM 3700 / CBS 544.65 / FGSC A1164 / JCM 1740 / NRRL 181 / WB 181</strain>
    </source>
</reference>
<dbReference type="HOGENOM" id="CLU_2347214_0_0_1"/>
<dbReference type="RefSeq" id="XP_001260736.1">
    <property type="nucleotide sequence ID" value="XM_001260735.1"/>
</dbReference>
<evidence type="ECO:0000313" key="3">
    <source>
        <dbReference type="Proteomes" id="UP000006702"/>
    </source>
</evidence>
<dbReference type="VEuPathDB" id="FungiDB:NFIA_087950"/>
<dbReference type="Proteomes" id="UP000006702">
    <property type="component" value="Unassembled WGS sequence"/>
</dbReference>
<dbReference type="GeneID" id="4587294"/>
<name>A1DHI2_NEOFI</name>